<organism evidence="2 3">
    <name type="scientific">Edwardsiella ictaluri (strain 93-146)</name>
    <dbReference type="NCBI Taxonomy" id="634503"/>
    <lineage>
        <taxon>Bacteria</taxon>
        <taxon>Pseudomonadati</taxon>
        <taxon>Pseudomonadota</taxon>
        <taxon>Gammaproteobacteria</taxon>
        <taxon>Enterobacterales</taxon>
        <taxon>Hafniaceae</taxon>
        <taxon>Edwardsiella</taxon>
    </lineage>
</organism>
<evidence type="ECO:0000256" key="1">
    <source>
        <dbReference type="SAM" id="MobiDB-lite"/>
    </source>
</evidence>
<name>C5BH46_EDWI9</name>
<dbReference type="STRING" id="67780.B6E78_13215"/>
<sequence length="175" mass="19373">MWAILLKWTPIFLSVSGNDKILKRVTSASLLLLLFCWAATAIGKIGAWHSQVITTLPLNQLPCNTAIFSEDDRNPAGGHCLSRIPHNRKITALIRLHICGGSEVARNGLVPPDVPPPESRQPYPPQAPGNDGHYARLSRILLRTLQLPPHQNRLGGWKESNILYRGQVTYHPTLA</sequence>
<accession>C5BH46</accession>
<dbReference type="KEGG" id="eic:NT01EI_0494"/>
<protein>
    <submittedName>
        <fullName evidence="2">Uncharacterized protein</fullName>
    </submittedName>
</protein>
<proteinExistence type="predicted"/>
<evidence type="ECO:0000313" key="3">
    <source>
        <dbReference type="Proteomes" id="UP000001485"/>
    </source>
</evidence>
<evidence type="ECO:0000313" key="2">
    <source>
        <dbReference type="EMBL" id="ACR67729.1"/>
    </source>
</evidence>
<dbReference type="Proteomes" id="UP000001485">
    <property type="component" value="Chromosome"/>
</dbReference>
<reference evidence="3" key="1">
    <citation type="submission" date="2009-03" db="EMBL/GenBank/DDBJ databases">
        <title>Complete genome sequence of Edwardsiella ictaluri 93-146.</title>
        <authorList>
            <person name="Williams M.L."/>
            <person name="Gillaspy A.F."/>
            <person name="Dyer D.W."/>
            <person name="Thune R.L."/>
            <person name="Waldbieser G.C."/>
            <person name="Schuster S.C."/>
            <person name="Gipson J."/>
            <person name="Zaitshik J."/>
            <person name="Landry C."/>
            <person name="Lawrence M.L."/>
        </authorList>
    </citation>
    <scope>NUCLEOTIDE SEQUENCE [LARGE SCALE GENOMIC DNA]</scope>
    <source>
        <strain evidence="3">93-146</strain>
    </source>
</reference>
<gene>
    <name evidence="2" type="ordered locus">NT01EI_0494</name>
</gene>
<dbReference type="HOGENOM" id="CLU_1757565_0_0_6"/>
<dbReference type="EMBL" id="CP001600">
    <property type="protein sequence ID" value="ACR67729.1"/>
    <property type="molecule type" value="Genomic_DNA"/>
</dbReference>
<feature type="region of interest" description="Disordered" evidence="1">
    <location>
        <begin position="109"/>
        <end position="130"/>
    </location>
</feature>
<reference evidence="2 3" key="2">
    <citation type="journal article" date="2012" name="J. Bacteriol.">
        <title>Genome Sequence of Edwardsiella ictaluri 93-146, a Strain Associated with a Natural Channel Catfish Outbreak of Enteric Septicemia of Catfish.</title>
        <authorList>
            <person name="Williams M.L."/>
            <person name="Gillaspy A.F."/>
            <person name="Dyer D.W."/>
            <person name="Thune R.L."/>
            <person name="Waldbieser G.C."/>
            <person name="Schuster S.C."/>
            <person name="Gipson J."/>
            <person name="Zaitshik J."/>
            <person name="Landry C."/>
            <person name="Banes M.M."/>
            <person name="Lawrence M.L."/>
        </authorList>
    </citation>
    <scope>NUCLEOTIDE SEQUENCE [LARGE SCALE GENOMIC DNA]</scope>
    <source>
        <strain evidence="2 3">93-146</strain>
    </source>
</reference>
<feature type="compositionally biased region" description="Pro residues" evidence="1">
    <location>
        <begin position="112"/>
        <end position="127"/>
    </location>
</feature>
<dbReference type="AlphaFoldDB" id="C5BH46"/>